<dbReference type="PROSITE" id="PS51644">
    <property type="entry name" value="HTH_OST"/>
    <property type="match status" value="1"/>
</dbReference>
<comment type="caution">
    <text evidence="2">The sequence shown here is derived from an EMBL/GenBank/DDBJ whole genome shotgun (WGS) entry which is preliminary data.</text>
</comment>
<accession>A0A4S2KHK4</accession>
<feature type="domain" description="HTH OST-type" evidence="1">
    <location>
        <begin position="5"/>
        <end position="78"/>
    </location>
</feature>
<organism evidence="2 3">
    <name type="scientific">Temnothorax longispinosus</name>
    <dbReference type="NCBI Taxonomy" id="300112"/>
    <lineage>
        <taxon>Eukaryota</taxon>
        <taxon>Metazoa</taxon>
        <taxon>Ecdysozoa</taxon>
        <taxon>Arthropoda</taxon>
        <taxon>Hexapoda</taxon>
        <taxon>Insecta</taxon>
        <taxon>Pterygota</taxon>
        <taxon>Neoptera</taxon>
        <taxon>Endopterygota</taxon>
        <taxon>Hymenoptera</taxon>
        <taxon>Apocrita</taxon>
        <taxon>Aculeata</taxon>
        <taxon>Formicoidea</taxon>
        <taxon>Formicidae</taxon>
        <taxon>Myrmicinae</taxon>
        <taxon>Temnothorax</taxon>
    </lineage>
</organism>
<evidence type="ECO:0000313" key="2">
    <source>
        <dbReference type="EMBL" id="TGZ47349.1"/>
    </source>
</evidence>
<gene>
    <name evidence="2" type="ORF">DBV15_00160</name>
</gene>
<dbReference type="Proteomes" id="UP000310200">
    <property type="component" value="Unassembled WGS sequence"/>
</dbReference>
<dbReference type="CDD" id="cd09972">
    <property type="entry name" value="LOTUS_TDRD_OSKAR"/>
    <property type="match status" value="1"/>
</dbReference>
<dbReference type="Gene3D" id="3.30.420.610">
    <property type="entry name" value="LOTUS domain-like"/>
    <property type="match status" value="1"/>
</dbReference>
<protein>
    <submittedName>
        <fullName evidence="2">Tudor domain-containing protein 5</fullName>
    </submittedName>
</protein>
<evidence type="ECO:0000313" key="3">
    <source>
        <dbReference type="Proteomes" id="UP000310200"/>
    </source>
</evidence>
<dbReference type="InterPro" id="IPR025605">
    <property type="entry name" value="OST-HTH/LOTUS_dom"/>
</dbReference>
<dbReference type="STRING" id="300112.A0A4S2KHK4"/>
<sequence length="185" mass="21563">MNNQKLDEIRQLILALLVSRKGATSVPLLERDYYNEEKTRIPYRQFGYSNIVEFLQSFPEHFIVEQYNGGHYVRGIPSERSRHVSSLVSRQRMREPPRARYILPRLRPPFNRRPHQTDAVTVVQRSVPFVSISAQQLRGQLQLLSHQLRLDGNIIFPILSNDSHNAAQQQQHTDPYILGLIKNIL</sequence>
<dbReference type="Pfam" id="PF12872">
    <property type="entry name" value="OST-HTH"/>
    <property type="match status" value="1"/>
</dbReference>
<dbReference type="AlphaFoldDB" id="A0A4S2KHK4"/>
<proteinExistence type="predicted"/>
<reference evidence="2 3" key="1">
    <citation type="journal article" date="2019" name="Philos. Trans. R. Soc. Lond., B, Biol. Sci.">
        <title>Ant behaviour and brain gene expression of defending hosts depend on the ecological success of the intruding social parasite.</title>
        <authorList>
            <person name="Kaur R."/>
            <person name="Stoldt M."/>
            <person name="Jongepier E."/>
            <person name="Feldmeyer B."/>
            <person name="Menzel F."/>
            <person name="Bornberg-Bauer E."/>
            <person name="Foitzik S."/>
        </authorList>
    </citation>
    <scope>NUCLEOTIDE SEQUENCE [LARGE SCALE GENOMIC DNA]</scope>
    <source>
        <tissue evidence="2">Whole body</tissue>
    </source>
</reference>
<name>A0A4S2KHK4_9HYME</name>
<evidence type="ECO:0000259" key="1">
    <source>
        <dbReference type="PROSITE" id="PS51644"/>
    </source>
</evidence>
<keyword evidence="3" id="KW-1185">Reference proteome</keyword>
<dbReference type="EMBL" id="QBLH01002732">
    <property type="protein sequence ID" value="TGZ47349.1"/>
    <property type="molecule type" value="Genomic_DNA"/>
</dbReference>
<dbReference type="InterPro" id="IPR041966">
    <property type="entry name" value="LOTUS-like"/>
</dbReference>